<feature type="transmembrane region" description="Helical" evidence="7">
    <location>
        <begin position="25"/>
        <end position="46"/>
    </location>
</feature>
<comment type="caution">
    <text evidence="10">The sequence shown here is derived from an EMBL/GenBank/DDBJ whole genome shotgun (WGS) entry which is preliminary data.</text>
</comment>
<evidence type="ECO:0000256" key="4">
    <source>
        <dbReference type="ARBA" id="ARBA00022692"/>
    </source>
</evidence>
<keyword evidence="4 7" id="KW-0812">Transmembrane</keyword>
<keyword evidence="2 7" id="KW-0813">Transport</keyword>
<sequence length="273" mass="28286">MNFFEELAANPGITKALPEAVADTLLMVGVSGFFTLLIGLPLGIFLHTSAPGGLRPMPVTNRILSDIIVNITRSIPFAILMVILIPFSRMVTGSSIGPLAACVPLSIGTIPFFARLVETALRDVSGGKIDAALVMGSTRMQVIRKVLMPESLPGLVAALTTTLVTLVGYSAMAGIIGGGGLGRLAYNYGVQRFDTAVMVVTIVIIVAIVQIIQLAGDFAARRVDHRSAAGNRRRRRPGAAPAAPAAAPQPPAATDPAAVPDGVSDTGGARSRV</sequence>
<evidence type="ECO:0000256" key="3">
    <source>
        <dbReference type="ARBA" id="ARBA00022475"/>
    </source>
</evidence>
<dbReference type="CDD" id="cd06261">
    <property type="entry name" value="TM_PBP2"/>
    <property type="match status" value="1"/>
</dbReference>
<comment type="similarity">
    <text evidence="7">Belongs to the binding-protein-dependent transport system permease family.</text>
</comment>
<evidence type="ECO:0000256" key="7">
    <source>
        <dbReference type="RuleBase" id="RU363032"/>
    </source>
</evidence>
<dbReference type="SUPFAM" id="SSF161098">
    <property type="entry name" value="MetI-like"/>
    <property type="match status" value="1"/>
</dbReference>
<dbReference type="Gene3D" id="1.10.3720.10">
    <property type="entry name" value="MetI-like"/>
    <property type="match status" value="1"/>
</dbReference>
<evidence type="ECO:0000256" key="1">
    <source>
        <dbReference type="ARBA" id="ARBA00004651"/>
    </source>
</evidence>
<evidence type="ECO:0000259" key="9">
    <source>
        <dbReference type="PROSITE" id="PS50928"/>
    </source>
</evidence>
<feature type="transmembrane region" description="Helical" evidence="7">
    <location>
        <begin position="154"/>
        <end position="176"/>
    </location>
</feature>
<dbReference type="Proteomes" id="UP000609874">
    <property type="component" value="Unassembled WGS sequence"/>
</dbReference>
<gene>
    <name evidence="10" type="ORF">H9639_08495</name>
</gene>
<feature type="transmembrane region" description="Helical" evidence="7">
    <location>
        <begin position="196"/>
        <end position="216"/>
    </location>
</feature>
<protein>
    <submittedName>
        <fullName evidence="10">ABC transporter permease</fullName>
    </submittedName>
</protein>
<dbReference type="InterPro" id="IPR035906">
    <property type="entry name" value="MetI-like_sf"/>
</dbReference>
<dbReference type="Pfam" id="PF00528">
    <property type="entry name" value="BPD_transp_1"/>
    <property type="match status" value="1"/>
</dbReference>
<dbReference type="InterPro" id="IPR051322">
    <property type="entry name" value="AA_ABC_Transporter_Permease"/>
</dbReference>
<accession>A0ABR8US05</accession>
<evidence type="ECO:0000313" key="10">
    <source>
        <dbReference type="EMBL" id="MBD7995332.1"/>
    </source>
</evidence>
<feature type="region of interest" description="Disordered" evidence="8">
    <location>
        <begin position="226"/>
        <end position="273"/>
    </location>
</feature>
<evidence type="ECO:0000256" key="6">
    <source>
        <dbReference type="ARBA" id="ARBA00023136"/>
    </source>
</evidence>
<dbReference type="EMBL" id="JACSQD010000003">
    <property type="protein sequence ID" value="MBD7995332.1"/>
    <property type="molecule type" value="Genomic_DNA"/>
</dbReference>
<keyword evidence="11" id="KW-1185">Reference proteome</keyword>
<dbReference type="PANTHER" id="PTHR30450:SF1">
    <property type="entry name" value="D-METHIONINE TRANSPORT SYSTEM PERMEASE PROTEIN METI-RELATED"/>
    <property type="match status" value="1"/>
</dbReference>
<reference evidence="10 11" key="1">
    <citation type="submission" date="2020-08" db="EMBL/GenBank/DDBJ databases">
        <title>A Genomic Blueprint of the Chicken Gut Microbiome.</title>
        <authorList>
            <person name="Gilroy R."/>
            <person name="Ravi A."/>
            <person name="Getino M."/>
            <person name="Pursley I."/>
            <person name="Horton D.L."/>
            <person name="Alikhan N.-F."/>
            <person name="Baker D."/>
            <person name="Gharbi K."/>
            <person name="Hall N."/>
            <person name="Watson M."/>
            <person name="Adriaenssens E.M."/>
            <person name="Foster-Nyarko E."/>
            <person name="Jarju S."/>
            <person name="Secka A."/>
            <person name="Antonio M."/>
            <person name="Oren A."/>
            <person name="Chaudhuri R."/>
            <person name="La Ragione R.M."/>
            <person name="Hildebrand F."/>
            <person name="Pallen M.J."/>
        </authorList>
    </citation>
    <scope>NUCLEOTIDE SEQUENCE [LARGE SCALE GENOMIC DNA]</scope>
    <source>
        <strain evidence="10 11">Sa2CUA1</strain>
    </source>
</reference>
<evidence type="ECO:0000256" key="8">
    <source>
        <dbReference type="SAM" id="MobiDB-lite"/>
    </source>
</evidence>
<feature type="transmembrane region" description="Helical" evidence="7">
    <location>
        <begin position="67"/>
        <end position="87"/>
    </location>
</feature>
<dbReference type="NCBIfam" id="NF008049">
    <property type="entry name" value="PRK10782.1"/>
    <property type="match status" value="1"/>
</dbReference>
<evidence type="ECO:0000313" key="11">
    <source>
        <dbReference type="Proteomes" id="UP000609874"/>
    </source>
</evidence>
<evidence type="ECO:0000256" key="2">
    <source>
        <dbReference type="ARBA" id="ARBA00022448"/>
    </source>
</evidence>
<feature type="transmembrane region" description="Helical" evidence="7">
    <location>
        <begin position="93"/>
        <end position="114"/>
    </location>
</feature>
<proteinExistence type="inferred from homology"/>
<keyword evidence="3" id="KW-1003">Cell membrane</keyword>
<dbReference type="PROSITE" id="PS50928">
    <property type="entry name" value="ABC_TM1"/>
    <property type="match status" value="1"/>
</dbReference>
<name>A0ABR8US05_9MICC</name>
<dbReference type="PANTHER" id="PTHR30450">
    <property type="entry name" value="ABC TRANSPORTER PERMEASE"/>
    <property type="match status" value="1"/>
</dbReference>
<evidence type="ECO:0000256" key="5">
    <source>
        <dbReference type="ARBA" id="ARBA00022989"/>
    </source>
</evidence>
<keyword evidence="6 7" id="KW-0472">Membrane</keyword>
<organism evidence="10 11">
    <name type="scientific">Arthrobacter gallicola</name>
    <dbReference type="NCBI Taxonomy" id="2762225"/>
    <lineage>
        <taxon>Bacteria</taxon>
        <taxon>Bacillati</taxon>
        <taxon>Actinomycetota</taxon>
        <taxon>Actinomycetes</taxon>
        <taxon>Micrococcales</taxon>
        <taxon>Micrococcaceae</taxon>
        <taxon>Arthrobacter</taxon>
    </lineage>
</organism>
<dbReference type="InterPro" id="IPR000515">
    <property type="entry name" value="MetI-like"/>
</dbReference>
<feature type="domain" description="ABC transmembrane type-1" evidence="9">
    <location>
        <begin position="21"/>
        <end position="215"/>
    </location>
</feature>
<comment type="subcellular location">
    <subcellularLocation>
        <location evidence="1 7">Cell membrane</location>
        <topology evidence="1 7">Multi-pass membrane protein</topology>
    </subcellularLocation>
</comment>
<keyword evidence="5 7" id="KW-1133">Transmembrane helix</keyword>